<dbReference type="Proteomes" id="UP000775547">
    <property type="component" value="Unassembled WGS sequence"/>
</dbReference>
<comment type="subcellular location">
    <subcellularLocation>
        <location evidence="1">Mitochondrion membrane</location>
        <topology evidence="1">Multi-pass membrane protein</topology>
    </subcellularLocation>
</comment>
<protein>
    <recommendedName>
        <fullName evidence="8">NCA2-domain-containing protein</fullName>
    </recommendedName>
</protein>
<evidence type="ECO:0000256" key="3">
    <source>
        <dbReference type="ARBA" id="ARBA00022989"/>
    </source>
</evidence>
<comment type="caution">
    <text evidence="6">The sequence shown here is derived from an EMBL/GenBank/DDBJ whole genome shotgun (WGS) entry which is preliminary data.</text>
</comment>
<dbReference type="PANTHER" id="PTHR28234:SF1">
    <property type="entry name" value="NUCLEAR CONTROL OF ATPASE PROTEIN 2"/>
    <property type="match status" value="1"/>
</dbReference>
<evidence type="ECO:0000256" key="4">
    <source>
        <dbReference type="ARBA" id="ARBA00023128"/>
    </source>
</evidence>
<dbReference type="GO" id="GO:0005741">
    <property type="term" value="C:mitochondrial outer membrane"/>
    <property type="evidence" value="ECO:0007669"/>
    <property type="project" value="TreeGrafter"/>
</dbReference>
<evidence type="ECO:0000256" key="5">
    <source>
        <dbReference type="ARBA" id="ARBA00023136"/>
    </source>
</evidence>
<evidence type="ECO:0000313" key="6">
    <source>
        <dbReference type="EMBL" id="KAG5648362.1"/>
    </source>
</evidence>
<evidence type="ECO:0000313" key="7">
    <source>
        <dbReference type="Proteomes" id="UP000775547"/>
    </source>
</evidence>
<keyword evidence="5" id="KW-0472">Membrane</keyword>
<dbReference type="PANTHER" id="PTHR28234">
    <property type="entry name" value="NUCLEAR CONTROL OF ATPASE PROTEIN 2"/>
    <property type="match status" value="1"/>
</dbReference>
<dbReference type="InterPro" id="IPR013946">
    <property type="entry name" value="NCA2-like"/>
</dbReference>
<dbReference type="Pfam" id="PF08637">
    <property type="entry name" value="NCA2"/>
    <property type="match status" value="1"/>
</dbReference>
<dbReference type="OrthoDB" id="413313at2759"/>
<organism evidence="6 7">
    <name type="scientific">Asterophora parasitica</name>
    <dbReference type="NCBI Taxonomy" id="117018"/>
    <lineage>
        <taxon>Eukaryota</taxon>
        <taxon>Fungi</taxon>
        <taxon>Dikarya</taxon>
        <taxon>Basidiomycota</taxon>
        <taxon>Agaricomycotina</taxon>
        <taxon>Agaricomycetes</taxon>
        <taxon>Agaricomycetidae</taxon>
        <taxon>Agaricales</taxon>
        <taxon>Tricholomatineae</taxon>
        <taxon>Lyophyllaceae</taxon>
        <taxon>Asterophora</taxon>
    </lineage>
</organism>
<keyword evidence="3" id="KW-1133">Transmembrane helix</keyword>
<dbReference type="EMBL" id="JABCKV010000003">
    <property type="protein sequence ID" value="KAG5648362.1"/>
    <property type="molecule type" value="Genomic_DNA"/>
</dbReference>
<reference evidence="6" key="2">
    <citation type="submission" date="2021-10" db="EMBL/GenBank/DDBJ databases">
        <title>Phylogenomics reveals ancestral predisposition of the termite-cultivated fungus Termitomyces towards a domesticated lifestyle.</title>
        <authorList>
            <person name="Auxier B."/>
            <person name="Grum-Grzhimaylo A."/>
            <person name="Cardenas M.E."/>
            <person name="Lodge J.D."/>
            <person name="Laessoe T."/>
            <person name="Pedersen O."/>
            <person name="Smith M.E."/>
            <person name="Kuyper T.W."/>
            <person name="Franco-Molano E.A."/>
            <person name="Baroni T.J."/>
            <person name="Aanen D.K."/>
        </authorList>
    </citation>
    <scope>NUCLEOTIDE SEQUENCE</scope>
    <source>
        <strain evidence="6">AP01</strain>
        <tissue evidence="6">Mycelium</tissue>
    </source>
</reference>
<sequence>MPSAFVDHLVKPLALSHPPSPTIPSTPPAYALNSPDSATKEQLQFLLAGLNEPLSASLVQDTVGSLTQLERRPGISTLGADPENIALKEAIVSKLLIGLYAEGIDGCLSQAADAETEAEWWADIERSRLSVVWYLLQMDPVFSITKLPIELTRQECHFKRKELEKIRDQRAEALGYLAGMRGELTQAIKAPESFQSFVNSIAYIVQGDIQKAFPPVDIHAGPSQEPLQEILHLSTAVFSKQRATHKHLLDSRQLLRPSRLTLIWPKLLLLPPLFIFALRSAYSSRATLRELASDAKATAEGFIRGWLLDPLKDVLKTVRAGGEGSIIIQKEAIAANLASLERMSLSLAKDHLNYTPEQLVSLSSQVKVGDLTPVLQVYEEDIKRPLKSAITGTLLRSVFIQVQKAKVDIDQTLAGIDKLLKSQELTFAFVGVAPAFGVLYLLGGSLVTLWGGGKEGQYGGKGKISGVWSAMRRTERLLISQPRAHRHNRGKEEDEQHASSISPLTAGLLLISVARLRTYAETHLPLRSRLREGFLEDVGDLANPDLGRTDKMRVVERMWRCWGEPLGWGQIASDNVSVR</sequence>
<evidence type="ECO:0000256" key="1">
    <source>
        <dbReference type="ARBA" id="ARBA00004225"/>
    </source>
</evidence>
<proteinExistence type="predicted"/>
<evidence type="ECO:0000256" key="2">
    <source>
        <dbReference type="ARBA" id="ARBA00022692"/>
    </source>
</evidence>
<keyword evidence="7" id="KW-1185">Reference proteome</keyword>
<dbReference type="AlphaFoldDB" id="A0A9P7GD43"/>
<keyword evidence="2" id="KW-0812">Transmembrane</keyword>
<reference evidence="6" key="1">
    <citation type="submission" date="2020-07" db="EMBL/GenBank/DDBJ databases">
        <authorList>
            <person name="Nieuwenhuis M."/>
            <person name="Van De Peppel L.J.J."/>
        </authorList>
    </citation>
    <scope>NUCLEOTIDE SEQUENCE</scope>
    <source>
        <strain evidence="6">AP01</strain>
        <tissue evidence="6">Mycelium</tissue>
    </source>
</reference>
<gene>
    <name evidence="6" type="ORF">DXG03_004934</name>
</gene>
<evidence type="ECO:0008006" key="8">
    <source>
        <dbReference type="Google" id="ProtNLM"/>
    </source>
</evidence>
<name>A0A9P7GD43_9AGAR</name>
<keyword evidence="4" id="KW-0496">Mitochondrion</keyword>
<accession>A0A9P7GD43</accession>